<dbReference type="InterPro" id="IPR036291">
    <property type="entry name" value="NAD(P)-bd_dom_sf"/>
</dbReference>
<keyword evidence="4" id="KW-0560">Oxidoreductase</keyword>
<protein>
    <submittedName>
        <fullName evidence="10">3-hydroxyacyl-CoA dehydrogenase/enoyl-CoA hydratase family protein</fullName>
    </submittedName>
</protein>
<dbReference type="Proteomes" id="UP000885779">
    <property type="component" value="Unassembled WGS sequence"/>
</dbReference>
<evidence type="ECO:0000256" key="6">
    <source>
        <dbReference type="ARBA" id="ARBA00023098"/>
    </source>
</evidence>
<feature type="domain" description="3-hydroxyacyl-CoA dehydrogenase C-terminal" evidence="8">
    <location>
        <begin position="187"/>
        <end position="286"/>
    </location>
</feature>
<dbReference type="UniPathway" id="UPA00659"/>
<evidence type="ECO:0000256" key="3">
    <source>
        <dbReference type="ARBA" id="ARBA00022963"/>
    </source>
</evidence>
<dbReference type="InterPro" id="IPR001753">
    <property type="entry name" value="Enoyl-CoA_hydra/iso"/>
</dbReference>
<evidence type="ECO:0000313" key="10">
    <source>
        <dbReference type="EMBL" id="HGY56691.1"/>
    </source>
</evidence>
<dbReference type="EMBL" id="DRQG01000125">
    <property type="protein sequence ID" value="HGY56691.1"/>
    <property type="molecule type" value="Genomic_DNA"/>
</dbReference>
<evidence type="ECO:0000259" key="9">
    <source>
        <dbReference type="Pfam" id="PF02737"/>
    </source>
</evidence>
<dbReference type="Pfam" id="PF02737">
    <property type="entry name" value="3HCDH_N"/>
    <property type="match status" value="1"/>
</dbReference>
<dbReference type="Pfam" id="PF00725">
    <property type="entry name" value="3HCDH"/>
    <property type="match status" value="1"/>
</dbReference>
<comment type="pathway">
    <text evidence="1">Lipid metabolism; fatty acid beta-oxidation.</text>
</comment>
<dbReference type="PANTHER" id="PTHR48075">
    <property type="entry name" value="3-HYDROXYACYL-COA DEHYDROGENASE FAMILY PROTEIN"/>
    <property type="match status" value="1"/>
</dbReference>
<evidence type="ECO:0000256" key="4">
    <source>
        <dbReference type="ARBA" id="ARBA00023002"/>
    </source>
</evidence>
<dbReference type="InterPro" id="IPR029045">
    <property type="entry name" value="ClpP/crotonase-like_dom_sf"/>
</dbReference>
<dbReference type="SUPFAM" id="SSF48179">
    <property type="entry name" value="6-phosphogluconate dehydrogenase C-terminal domain-like"/>
    <property type="match status" value="2"/>
</dbReference>
<dbReference type="Gene3D" id="3.40.50.720">
    <property type="entry name" value="NAD(P)-binding Rossmann-like Domain"/>
    <property type="match status" value="1"/>
</dbReference>
<keyword evidence="3" id="KW-0442">Lipid degradation</keyword>
<dbReference type="PANTHER" id="PTHR48075:SF7">
    <property type="entry name" value="3-HYDROXYACYL-COA DEHYDROGENASE-RELATED"/>
    <property type="match status" value="1"/>
</dbReference>
<dbReference type="AlphaFoldDB" id="A0A7V4U293"/>
<evidence type="ECO:0000256" key="5">
    <source>
        <dbReference type="ARBA" id="ARBA00023027"/>
    </source>
</evidence>
<feature type="domain" description="3-hydroxyacyl-CoA dehydrogenase NAD binding" evidence="9">
    <location>
        <begin position="7"/>
        <end position="183"/>
    </location>
</feature>
<dbReference type="InterPro" id="IPR006108">
    <property type="entry name" value="3HC_DH_C"/>
</dbReference>
<evidence type="ECO:0000259" key="8">
    <source>
        <dbReference type="Pfam" id="PF00725"/>
    </source>
</evidence>
<gene>
    <name evidence="10" type="ORF">ENK44_13370</name>
</gene>
<proteinExistence type="predicted"/>
<dbReference type="SUPFAM" id="SSF51735">
    <property type="entry name" value="NAD(P)-binding Rossmann-fold domains"/>
    <property type="match status" value="1"/>
</dbReference>
<organism evidence="10">
    <name type="scientific">Caldithrix abyssi</name>
    <dbReference type="NCBI Taxonomy" id="187145"/>
    <lineage>
        <taxon>Bacteria</taxon>
        <taxon>Pseudomonadati</taxon>
        <taxon>Calditrichota</taxon>
        <taxon>Calditrichia</taxon>
        <taxon>Calditrichales</taxon>
        <taxon>Calditrichaceae</taxon>
        <taxon>Caldithrix</taxon>
    </lineage>
</organism>
<dbReference type="CDD" id="cd06558">
    <property type="entry name" value="crotonase-like"/>
    <property type="match status" value="1"/>
</dbReference>
<keyword evidence="5" id="KW-0520">NAD</keyword>
<evidence type="ECO:0000256" key="7">
    <source>
        <dbReference type="ARBA" id="ARBA00049556"/>
    </source>
</evidence>
<dbReference type="Pfam" id="PF00378">
    <property type="entry name" value="ECH_1"/>
    <property type="match status" value="1"/>
</dbReference>
<dbReference type="InterPro" id="IPR006176">
    <property type="entry name" value="3-OHacyl-CoA_DH_NAD-bd"/>
</dbReference>
<reference evidence="10" key="1">
    <citation type="journal article" date="2020" name="mSystems">
        <title>Genome- and Community-Level Interaction Insights into Carbon Utilization and Element Cycling Functions of Hydrothermarchaeota in Hydrothermal Sediment.</title>
        <authorList>
            <person name="Zhou Z."/>
            <person name="Liu Y."/>
            <person name="Xu W."/>
            <person name="Pan J."/>
            <person name="Luo Z.H."/>
            <person name="Li M."/>
        </authorList>
    </citation>
    <scope>NUCLEOTIDE SEQUENCE [LARGE SCALE GENOMIC DNA]</scope>
    <source>
        <strain evidence="10">HyVt-577</strain>
    </source>
</reference>
<dbReference type="GO" id="GO:0006635">
    <property type="term" value="P:fatty acid beta-oxidation"/>
    <property type="evidence" value="ECO:0007669"/>
    <property type="project" value="UniProtKB-UniPathway"/>
</dbReference>
<dbReference type="Gene3D" id="1.10.1040.50">
    <property type="match status" value="1"/>
</dbReference>
<accession>A0A7V4U293</accession>
<dbReference type="GO" id="GO:0070403">
    <property type="term" value="F:NAD+ binding"/>
    <property type="evidence" value="ECO:0007669"/>
    <property type="project" value="InterPro"/>
</dbReference>
<keyword evidence="6" id="KW-0443">Lipid metabolism</keyword>
<comment type="catalytic activity">
    <reaction evidence="7">
        <text>a (3S)-3-hydroxyacyl-CoA + NAD(+) = a 3-oxoacyl-CoA + NADH + H(+)</text>
        <dbReference type="Rhea" id="RHEA:22432"/>
        <dbReference type="ChEBI" id="CHEBI:15378"/>
        <dbReference type="ChEBI" id="CHEBI:57318"/>
        <dbReference type="ChEBI" id="CHEBI:57540"/>
        <dbReference type="ChEBI" id="CHEBI:57945"/>
        <dbReference type="ChEBI" id="CHEBI:90726"/>
        <dbReference type="EC" id="1.1.1.35"/>
    </reaction>
</comment>
<comment type="caution">
    <text evidence="10">The sequence shown here is derived from an EMBL/GenBank/DDBJ whole genome shotgun (WGS) entry which is preliminary data.</text>
</comment>
<dbReference type="Gene3D" id="3.90.226.10">
    <property type="entry name" value="2-enoyl-CoA Hydratase, Chain A, domain 1"/>
    <property type="match status" value="1"/>
</dbReference>
<evidence type="ECO:0000256" key="2">
    <source>
        <dbReference type="ARBA" id="ARBA00022832"/>
    </source>
</evidence>
<keyword evidence="2" id="KW-0276">Fatty acid metabolism</keyword>
<evidence type="ECO:0000256" key="1">
    <source>
        <dbReference type="ARBA" id="ARBA00005005"/>
    </source>
</evidence>
<dbReference type="InterPro" id="IPR008927">
    <property type="entry name" value="6-PGluconate_DH-like_C_sf"/>
</dbReference>
<sequence>MNKEIKKVAVLGAGVMGSQIAAHLSNAGIPSLLFDLNQELAEKGLQMALKLKPAPFYNPKTADLIELCNYDDHLDRLGEADWVIEAIAERLDWKQQLFKRIEPTVKKEAFISSNTSGLLIDDMTKDVGTEFKRRFLVTHFFNPPRYMHLLEIITGKETDPAIVAPIVEFCENVLGKGIVYAKETVNFIANRIGVYNMMVAMDTAKKMRLTIEEVDKLTGPIVGRPKSATFRTADVVGLDTLAHVAQSSYDYGENDEERDMFKIPDYFQKLLDKGWIGQKVKSGFYKKVDKEILSIDLDTLEYKAQKKVRFSGYKIARSYLTTAEKIKALVYSDDKAGAFSWEVMARTLIYTANRIPEIADDIVNVDRAMRWGFGWELGPFQIWDAIGVDRSVRRMENEGKKVPAWVKEMLASGRNRFYEVQQHKQYFYAVPEKDWQQVPVSPRVLNPRLEGIRLRKNWGASIYDIGDGVAFLDIHSVLQPQMNPIDASILDMLAEALPFISDSGMKALVIGSQGPNFSAGANLDMILTLAKAKRWKELEQISKTMQDAIQNLKYAPFPVVSAPFNVTLGGGFEVMAGTDRVVASAELYCGAVEVGVGLIPGAGGNLRILLNFMQAMEKGRPGPFPPVQKAFETIGFARVSSSAKEAVKLGYMKKSDQIVINPDHLIYEAKQAALELAESYRQPQPREDIILPGRDGFLVLKDSLNNFVKKGVISNHDRVVGEKLAWVLTGGERANSVTPVSEQYLLDIEREAFVSLCGEKLSQDRMEYMLKTGKPLRN</sequence>
<dbReference type="GO" id="GO:0003857">
    <property type="term" value="F:(3S)-3-hydroxyacyl-CoA dehydrogenase (NAD+) activity"/>
    <property type="evidence" value="ECO:0007669"/>
    <property type="project" value="UniProtKB-EC"/>
</dbReference>
<name>A0A7V4U293_CALAY</name>
<dbReference type="SUPFAM" id="SSF52096">
    <property type="entry name" value="ClpP/crotonase"/>
    <property type="match status" value="1"/>
</dbReference>